<name>A0A4V3D2G0_9BACT</name>
<reference evidence="2 3" key="1">
    <citation type="submission" date="2019-03" db="EMBL/GenBank/DDBJ databases">
        <title>Genomic Encyclopedia of Type Strains, Phase III (KMG-III): the genomes of soil and plant-associated and newly described type strains.</title>
        <authorList>
            <person name="Whitman W."/>
        </authorList>
    </citation>
    <scope>NUCLEOTIDE SEQUENCE [LARGE SCALE GENOMIC DNA]</scope>
    <source>
        <strain evidence="2 3">CECT 8446</strain>
    </source>
</reference>
<feature type="transmembrane region" description="Helical" evidence="1">
    <location>
        <begin position="12"/>
        <end position="31"/>
    </location>
</feature>
<dbReference type="RefSeq" id="WP_133552603.1">
    <property type="nucleotide sequence ID" value="NZ_SNYF01000005.1"/>
</dbReference>
<protein>
    <submittedName>
        <fullName evidence="2">Uncharacterized protein</fullName>
    </submittedName>
</protein>
<dbReference type="AlphaFoldDB" id="A0A4V3D2G0"/>
<evidence type="ECO:0000313" key="3">
    <source>
        <dbReference type="Proteomes" id="UP000294535"/>
    </source>
</evidence>
<comment type="caution">
    <text evidence="2">The sequence shown here is derived from an EMBL/GenBank/DDBJ whole genome shotgun (WGS) entry which is preliminary data.</text>
</comment>
<feature type="transmembrane region" description="Helical" evidence="1">
    <location>
        <begin position="43"/>
        <end position="61"/>
    </location>
</feature>
<sequence length="535" mass="60854">MSFDFDPIVGWPLLFLSLLVITLAGFLPIYFHAKKGVSIQRTVLKSLFLIGFLLSFGLILLRPYTYLDPEKDQVLVFEEGLKDSEIELWKDSLQFKKAVSIQEFEPTGEKIFLLGRHFTKEELYALKGQNFEWVLPQSHGELADISWKGYLRKGEIQRTGFEIFSSSDTSTISLQIPDFKPVKIEKGWNQILLEFPSRGQGRSEIPLLLDQDTITTIRYFVGPSKPKNYHFQLGFPGAESRNLANWLREKGERVSEEIRLSRETFLSSGNSDSLQVRIIDPSQLEQKEIQNWVKEGKGALVIIQVSKPEETAKRLNQLFGTDFQVSNSGSESGRVLKNGMNALPFAFEEKPNQKLLAESSIAIQNSTGSAIAMSLLETSFPLLLQGKEEDYESVWGTLFGLLEPDEFSSWRLDRPVLSGIPNEIQVFDKDSLPSHLIFETDTIGLKKSLINPFLASLTWSGETNSWISLSSEMEFAIYAYSDFELPTLHSRFWINELKANSISNQERPKSPISPWFGLIGMLLFLGLLWLEPKWK</sequence>
<proteinExistence type="predicted"/>
<keyword evidence="1" id="KW-0472">Membrane</keyword>
<keyword evidence="1" id="KW-1133">Transmembrane helix</keyword>
<evidence type="ECO:0000256" key="1">
    <source>
        <dbReference type="SAM" id="Phobius"/>
    </source>
</evidence>
<feature type="transmembrane region" description="Helical" evidence="1">
    <location>
        <begin position="512"/>
        <end position="530"/>
    </location>
</feature>
<dbReference type="EMBL" id="SNYF01000005">
    <property type="protein sequence ID" value="TDQ18837.1"/>
    <property type="molecule type" value="Genomic_DNA"/>
</dbReference>
<keyword evidence="1" id="KW-0812">Transmembrane</keyword>
<accession>A0A4V3D2G0</accession>
<organism evidence="2 3">
    <name type="scientific">Algoriphagus boseongensis</name>
    <dbReference type="NCBI Taxonomy" id="1442587"/>
    <lineage>
        <taxon>Bacteria</taxon>
        <taxon>Pseudomonadati</taxon>
        <taxon>Bacteroidota</taxon>
        <taxon>Cytophagia</taxon>
        <taxon>Cytophagales</taxon>
        <taxon>Cyclobacteriaceae</taxon>
        <taxon>Algoriphagus</taxon>
    </lineage>
</organism>
<dbReference type="OrthoDB" id="980086at2"/>
<keyword evidence="3" id="KW-1185">Reference proteome</keyword>
<gene>
    <name evidence="2" type="ORF">DFQ04_0645</name>
</gene>
<dbReference type="Proteomes" id="UP000294535">
    <property type="component" value="Unassembled WGS sequence"/>
</dbReference>
<evidence type="ECO:0000313" key="2">
    <source>
        <dbReference type="EMBL" id="TDQ18837.1"/>
    </source>
</evidence>